<evidence type="ECO:0000256" key="7">
    <source>
        <dbReference type="HAMAP-Rule" id="MF_01416"/>
    </source>
</evidence>
<dbReference type="STRING" id="1121391.SAMN02745206_03391"/>
<keyword evidence="7" id="KW-1003">Cell membrane</keyword>
<evidence type="ECO:0000256" key="2">
    <source>
        <dbReference type="ARBA" id="ARBA00022448"/>
    </source>
</evidence>
<dbReference type="NCBIfam" id="NF004402">
    <property type="entry name" value="PRK05758.2-2"/>
    <property type="match status" value="1"/>
</dbReference>
<keyword evidence="2 7" id="KW-0813">Transport</keyword>
<dbReference type="EMBL" id="FQVB01000046">
    <property type="protein sequence ID" value="SHG16983.1"/>
    <property type="molecule type" value="Genomic_DNA"/>
</dbReference>
<dbReference type="Pfam" id="PF00213">
    <property type="entry name" value="OSCP"/>
    <property type="match status" value="1"/>
</dbReference>
<dbReference type="RefSeq" id="WP_073041618.1">
    <property type="nucleotide sequence ID" value="NZ_FQVB01000046.1"/>
</dbReference>
<name>A0A1M5HM06_9BACT</name>
<evidence type="ECO:0000313" key="8">
    <source>
        <dbReference type="EMBL" id="SHG16983.1"/>
    </source>
</evidence>
<comment type="subcellular location">
    <subcellularLocation>
        <location evidence="7">Cell membrane</location>
        <topology evidence="7">Peripheral membrane protein</topology>
    </subcellularLocation>
    <subcellularLocation>
        <location evidence="1">Membrane</location>
    </subcellularLocation>
</comment>
<keyword evidence="9" id="KW-1185">Reference proteome</keyword>
<keyword evidence="7" id="KW-0139">CF(1)</keyword>
<organism evidence="8 9">
    <name type="scientific">Desulfacinum infernum DSM 9756</name>
    <dbReference type="NCBI Taxonomy" id="1121391"/>
    <lineage>
        <taxon>Bacteria</taxon>
        <taxon>Pseudomonadati</taxon>
        <taxon>Thermodesulfobacteriota</taxon>
        <taxon>Syntrophobacteria</taxon>
        <taxon>Syntrophobacterales</taxon>
        <taxon>Syntrophobacteraceae</taxon>
        <taxon>Desulfacinum</taxon>
    </lineage>
</organism>
<gene>
    <name evidence="7" type="primary">atpH</name>
    <name evidence="8" type="ORF">SAMN02745206_03391</name>
</gene>
<dbReference type="GO" id="GO:0005886">
    <property type="term" value="C:plasma membrane"/>
    <property type="evidence" value="ECO:0007669"/>
    <property type="project" value="UniProtKB-SubCell"/>
</dbReference>
<keyword evidence="4 7" id="KW-0406">Ion transport</keyword>
<comment type="function">
    <text evidence="7">F(1)F(0) ATP synthase produces ATP from ADP in the presence of a proton or sodium gradient. F-type ATPases consist of two structural domains, F(1) containing the extramembraneous catalytic core and F(0) containing the membrane proton channel, linked together by a central stalk and a peripheral stalk. During catalysis, ATP synthesis in the catalytic domain of F(1) is coupled via a rotary mechanism of the central stalk subunits to proton translocation.</text>
</comment>
<accession>A0A1M5HM06</accession>
<sequence length="183" mass="20133">MKNLIVAKRYAKALFGLALEDGKLEEYGKELSDLTQLLEQNPDLMDALANPLYPEDAKKAVFRAIAEKAEMSAVMKSFGDLLVAKDRVRHLPEIRDYFQKLVDDHNNVARARVSAAVKLDEDSVKKIADTLSKVTGKKVVVEFQQDPGLIGGVVAQIGDLVIDGSVRSQLQAIKESLKRGELG</sequence>
<evidence type="ECO:0000256" key="6">
    <source>
        <dbReference type="ARBA" id="ARBA00023310"/>
    </source>
</evidence>
<comment type="function">
    <text evidence="7">This protein is part of the stalk that links CF(0) to CF(1). It either transmits conformational changes from CF(0) to CF(1) or is implicated in proton conduction.</text>
</comment>
<dbReference type="SUPFAM" id="SSF47928">
    <property type="entry name" value="N-terminal domain of the delta subunit of the F1F0-ATP synthase"/>
    <property type="match status" value="1"/>
</dbReference>
<dbReference type="AlphaFoldDB" id="A0A1M5HM06"/>
<dbReference type="PANTHER" id="PTHR11910">
    <property type="entry name" value="ATP SYNTHASE DELTA CHAIN"/>
    <property type="match status" value="1"/>
</dbReference>
<dbReference type="GO" id="GO:0045259">
    <property type="term" value="C:proton-transporting ATP synthase complex"/>
    <property type="evidence" value="ECO:0007669"/>
    <property type="project" value="UniProtKB-KW"/>
</dbReference>
<dbReference type="NCBIfam" id="TIGR01145">
    <property type="entry name" value="ATP_synt_delta"/>
    <property type="match status" value="1"/>
</dbReference>
<keyword evidence="3 7" id="KW-0375">Hydrogen ion transport</keyword>
<dbReference type="InterPro" id="IPR026015">
    <property type="entry name" value="ATP_synth_OSCP/delta_N_sf"/>
</dbReference>
<dbReference type="PRINTS" id="PR00125">
    <property type="entry name" value="ATPASEDELTA"/>
</dbReference>
<dbReference type="Proteomes" id="UP000184076">
    <property type="component" value="Unassembled WGS sequence"/>
</dbReference>
<reference evidence="9" key="1">
    <citation type="submission" date="2016-11" db="EMBL/GenBank/DDBJ databases">
        <authorList>
            <person name="Varghese N."/>
            <person name="Submissions S."/>
        </authorList>
    </citation>
    <scope>NUCLEOTIDE SEQUENCE [LARGE SCALE GENOMIC DNA]</scope>
    <source>
        <strain evidence="9">DSM 9756</strain>
    </source>
</reference>
<comment type="similarity">
    <text evidence="7">Belongs to the ATPase delta chain family.</text>
</comment>
<dbReference type="GO" id="GO:0046933">
    <property type="term" value="F:proton-transporting ATP synthase activity, rotational mechanism"/>
    <property type="evidence" value="ECO:0007669"/>
    <property type="project" value="UniProtKB-UniRule"/>
</dbReference>
<evidence type="ECO:0000256" key="5">
    <source>
        <dbReference type="ARBA" id="ARBA00023136"/>
    </source>
</evidence>
<evidence type="ECO:0000256" key="1">
    <source>
        <dbReference type="ARBA" id="ARBA00004370"/>
    </source>
</evidence>
<evidence type="ECO:0000256" key="3">
    <source>
        <dbReference type="ARBA" id="ARBA00022781"/>
    </source>
</evidence>
<dbReference type="HAMAP" id="MF_01416">
    <property type="entry name" value="ATP_synth_delta_bact"/>
    <property type="match status" value="1"/>
</dbReference>
<evidence type="ECO:0000256" key="4">
    <source>
        <dbReference type="ARBA" id="ARBA00023065"/>
    </source>
</evidence>
<keyword evidence="5 7" id="KW-0472">Membrane</keyword>
<proteinExistence type="inferred from homology"/>
<protein>
    <recommendedName>
        <fullName evidence="7">ATP synthase subunit delta</fullName>
    </recommendedName>
    <alternativeName>
        <fullName evidence="7">ATP synthase F(1) sector subunit delta</fullName>
    </alternativeName>
    <alternativeName>
        <fullName evidence="7">F-type ATPase subunit delta</fullName>
        <shortName evidence="7">F-ATPase subunit delta</shortName>
    </alternativeName>
</protein>
<evidence type="ECO:0000313" key="9">
    <source>
        <dbReference type="Proteomes" id="UP000184076"/>
    </source>
</evidence>
<dbReference type="Gene3D" id="1.10.520.20">
    <property type="entry name" value="N-terminal domain of the delta subunit of the F1F0-ATP synthase"/>
    <property type="match status" value="1"/>
</dbReference>
<keyword evidence="6 7" id="KW-0066">ATP synthesis</keyword>
<dbReference type="InterPro" id="IPR000711">
    <property type="entry name" value="ATPase_OSCP/dsu"/>
</dbReference>